<dbReference type="PRINTS" id="PR00081">
    <property type="entry name" value="GDHRDH"/>
</dbReference>
<name>A0AAQ1BUJ0_XANPE</name>
<evidence type="ECO:0000256" key="1">
    <source>
        <dbReference type="ARBA" id="ARBA00006484"/>
    </source>
</evidence>
<dbReference type="Proteomes" id="UP000289372">
    <property type="component" value="Unassembled WGS sequence"/>
</dbReference>
<evidence type="ECO:0000256" key="2">
    <source>
        <dbReference type="ARBA" id="ARBA00023002"/>
    </source>
</evidence>
<evidence type="ECO:0008006" key="5">
    <source>
        <dbReference type="Google" id="ProtNLM"/>
    </source>
</evidence>
<protein>
    <recommendedName>
        <fullName evidence="5">SDR family oxidoreductase</fullName>
    </recommendedName>
</protein>
<dbReference type="AlphaFoldDB" id="A0AAQ1BUJ0"/>
<dbReference type="Pfam" id="PF13561">
    <property type="entry name" value="adh_short_C2"/>
    <property type="match status" value="1"/>
</dbReference>
<accession>A0AAQ1BUJ0</accession>
<dbReference type="PANTHER" id="PTHR43477:SF1">
    <property type="entry name" value="DIHYDROANTICAPSIN 7-DEHYDROGENASE"/>
    <property type="match status" value="1"/>
</dbReference>
<dbReference type="SUPFAM" id="SSF51735">
    <property type="entry name" value="NAD(P)-binding Rossmann-fold domains"/>
    <property type="match status" value="1"/>
</dbReference>
<evidence type="ECO:0000313" key="4">
    <source>
        <dbReference type="Proteomes" id="UP000289372"/>
    </source>
</evidence>
<dbReference type="Gene3D" id="3.40.50.720">
    <property type="entry name" value="NAD(P)-binding Rossmann-like Domain"/>
    <property type="match status" value="1"/>
</dbReference>
<reference evidence="3 4" key="1">
    <citation type="submission" date="2018-02" db="EMBL/GenBank/DDBJ databases">
        <title>Characterization of Xanthomonas diversity in transplant houses and field plants.</title>
        <authorList>
            <person name="Abrahamian P."/>
            <person name="Timilsina S."/>
            <person name="Minsavage G.V."/>
            <person name="Goss E.M."/>
            <person name="Jones J.B."/>
            <person name="Vallad G.E."/>
        </authorList>
    </citation>
    <scope>NUCLEOTIDE SEQUENCE [LARGE SCALE GENOMIC DNA]</scope>
    <source>
        <strain evidence="3 4">GEV2132</strain>
    </source>
</reference>
<sequence>MLMNRKIVLVVGGSRGIGLAIADHLSDKGYQVHIGARTTPLRRSDLPFHAVDATDLSSVQSVLSDVKPCHVVTTCADVIRANIGDLSSEQARHAFDAKFWAQANVALAFARLGPQEGSLTLTSGIASQATFSKVGIGGVINAALERLVKDIAAIGNIRANCISPGMVWSPAEDGGHQRSAQTENQLQMSLPGGYQPKTSDVALATELLIANKAINGITITLDGGHLCVPLAGTN</sequence>
<evidence type="ECO:0000313" key="3">
    <source>
        <dbReference type="EMBL" id="RXD49511.1"/>
    </source>
</evidence>
<organism evidence="3 4">
    <name type="scientific">Xanthomonas perforans</name>
    <dbReference type="NCBI Taxonomy" id="442694"/>
    <lineage>
        <taxon>Bacteria</taxon>
        <taxon>Pseudomonadati</taxon>
        <taxon>Pseudomonadota</taxon>
        <taxon>Gammaproteobacteria</taxon>
        <taxon>Lysobacterales</taxon>
        <taxon>Lysobacteraceae</taxon>
        <taxon>Xanthomonas</taxon>
    </lineage>
</organism>
<keyword evidence="2" id="KW-0560">Oxidoreductase</keyword>
<dbReference type="EMBL" id="PUUL01000142">
    <property type="protein sequence ID" value="RXD49511.1"/>
    <property type="molecule type" value="Genomic_DNA"/>
</dbReference>
<comment type="caution">
    <text evidence="3">The sequence shown here is derived from an EMBL/GenBank/DDBJ whole genome shotgun (WGS) entry which is preliminary data.</text>
</comment>
<dbReference type="PANTHER" id="PTHR43477">
    <property type="entry name" value="DIHYDROANTICAPSIN 7-DEHYDROGENASE"/>
    <property type="match status" value="1"/>
</dbReference>
<dbReference type="InterPro" id="IPR002347">
    <property type="entry name" value="SDR_fam"/>
</dbReference>
<gene>
    <name evidence="3" type="ORF">DB769_21065</name>
</gene>
<dbReference type="GO" id="GO:0016491">
    <property type="term" value="F:oxidoreductase activity"/>
    <property type="evidence" value="ECO:0007669"/>
    <property type="project" value="UniProtKB-KW"/>
</dbReference>
<dbReference type="InterPro" id="IPR036291">
    <property type="entry name" value="NAD(P)-bd_dom_sf"/>
</dbReference>
<comment type="similarity">
    <text evidence="1">Belongs to the short-chain dehydrogenases/reductases (SDR) family.</text>
</comment>
<dbReference type="InterPro" id="IPR051122">
    <property type="entry name" value="SDR_DHRS6-like"/>
</dbReference>
<proteinExistence type="inferred from homology"/>